<dbReference type="GO" id="GO:0005737">
    <property type="term" value="C:cytoplasm"/>
    <property type="evidence" value="ECO:0007669"/>
    <property type="project" value="UniProtKB-SubCell"/>
</dbReference>
<accession>A0A0M0LER2</accession>
<evidence type="ECO:0000313" key="5">
    <source>
        <dbReference type="Proteomes" id="UP000036867"/>
    </source>
</evidence>
<evidence type="ECO:0000313" key="4">
    <source>
        <dbReference type="EMBL" id="KOO49203.1"/>
    </source>
</evidence>
<evidence type="ECO:0000256" key="3">
    <source>
        <dbReference type="SAM" id="MobiDB-lite"/>
    </source>
</evidence>
<dbReference type="PANTHER" id="PTHR37300">
    <property type="entry name" value="UPF0291 PROTEIN CBO2609/CLC_2481"/>
    <property type="match status" value="1"/>
</dbReference>
<dbReference type="PATRIC" id="fig|263475.3.peg.3763"/>
<keyword evidence="5" id="KW-1185">Reference proteome</keyword>
<comment type="similarity">
    <text evidence="2">Belongs to the UPF0291 family.</text>
</comment>
<proteinExistence type="inferred from homology"/>
<sequence length="78" mass="9196">MLSKEKLQRISVLSKKSKSQGLTVEEAKEQTTLRKEYLDTFRTSMRETIENVRVFDPEGNEVTPEKLRQKQNKNNRLN</sequence>
<gene>
    <name evidence="4" type="ORF">AMD00_12535</name>
</gene>
<dbReference type="Pfam" id="PF05979">
    <property type="entry name" value="DUF896"/>
    <property type="match status" value="1"/>
</dbReference>
<dbReference type="OrthoDB" id="390105at2"/>
<dbReference type="Gene3D" id="1.10.287.540">
    <property type="entry name" value="Helix hairpin bin"/>
    <property type="match status" value="1"/>
</dbReference>
<name>A0A0M0LER2_9BACL</name>
<evidence type="ECO:0000256" key="2">
    <source>
        <dbReference type="HAMAP-Rule" id="MF_01103"/>
    </source>
</evidence>
<comment type="caution">
    <text evidence="4">The sequence shown here is derived from an EMBL/GenBank/DDBJ whole genome shotgun (WGS) entry which is preliminary data.</text>
</comment>
<dbReference type="STRING" id="263475.AMD00_12535"/>
<dbReference type="Proteomes" id="UP000036867">
    <property type="component" value="Unassembled WGS sequence"/>
</dbReference>
<dbReference type="AlphaFoldDB" id="A0A0M0LER2"/>
<feature type="region of interest" description="Disordered" evidence="3">
    <location>
        <begin position="55"/>
        <end position="78"/>
    </location>
</feature>
<dbReference type="PANTHER" id="PTHR37300:SF1">
    <property type="entry name" value="UPF0291 PROTEIN YNZC"/>
    <property type="match status" value="1"/>
</dbReference>
<dbReference type="HAMAP" id="MF_01103">
    <property type="entry name" value="UPF0291"/>
    <property type="match status" value="1"/>
</dbReference>
<dbReference type="EMBL" id="LILB01000005">
    <property type="protein sequence ID" value="KOO49203.1"/>
    <property type="molecule type" value="Genomic_DNA"/>
</dbReference>
<keyword evidence="1 2" id="KW-0963">Cytoplasm</keyword>
<protein>
    <recommendedName>
        <fullName evidence="2">UPF0291 protein AMD00_12535</fullName>
    </recommendedName>
</protein>
<dbReference type="SUPFAM" id="SSF158221">
    <property type="entry name" value="YnzC-like"/>
    <property type="match status" value="1"/>
</dbReference>
<reference evidence="5" key="1">
    <citation type="submission" date="2015-08" db="EMBL/GenBank/DDBJ databases">
        <title>Fjat-10028 dsm 16317.</title>
        <authorList>
            <person name="Liu B."/>
            <person name="Wang J."/>
            <person name="Zhu Y."/>
            <person name="Liu G."/>
            <person name="Chen Q."/>
            <person name="Chen Z."/>
            <person name="Lan J."/>
            <person name="Che J."/>
            <person name="Ge C."/>
            <person name="Shi H."/>
            <person name="Pan Z."/>
            <person name="Liu X."/>
        </authorList>
    </citation>
    <scope>NUCLEOTIDE SEQUENCE [LARGE SCALE GENOMIC DNA]</scope>
    <source>
        <strain evidence="5">DSM 16317</strain>
    </source>
</reference>
<evidence type="ECO:0000256" key="1">
    <source>
        <dbReference type="ARBA" id="ARBA00022490"/>
    </source>
</evidence>
<dbReference type="InterPro" id="IPR009242">
    <property type="entry name" value="DUF896"/>
</dbReference>
<dbReference type="RefSeq" id="WP_053417392.1">
    <property type="nucleotide sequence ID" value="NZ_JBCMHV010000007.1"/>
</dbReference>
<comment type="subcellular location">
    <subcellularLocation>
        <location evidence="2">Cytoplasm</location>
    </subcellularLocation>
</comment>
<organism evidence="4 5">
    <name type="scientific">Viridibacillus arvi</name>
    <dbReference type="NCBI Taxonomy" id="263475"/>
    <lineage>
        <taxon>Bacteria</taxon>
        <taxon>Bacillati</taxon>
        <taxon>Bacillota</taxon>
        <taxon>Bacilli</taxon>
        <taxon>Bacillales</taxon>
        <taxon>Caryophanaceae</taxon>
        <taxon>Viridibacillus</taxon>
    </lineage>
</organism>
<feature type="compositionally biased region" description="Basic residues" evidence="3">
    <location>
        <begin position="69"/>
        <end position="78"/>
    </location>
</feature>
<dbReference type="GeneID" id="301136918"/>